<evidence type="ECO:0000256" key="7">
    <source>
        <dbReference type="ARBA" id="ARBA00047761"/>
    </source>
</evidence>
<dbReference type="Gene3D" id="3.60.40.10">
    <property type="entry name" value="PPM-type phosphatase domain"/>
    <property type="match status" value="1"/>
</dbReference>
<dbReference type="Proteomes" id="UP001642540">
    <property type="component" value="Unassembled WGS sequence"/>
</dbReference>
<keyword evidence="9" id="KW-0378">Hydrolase</keyword>
<dbReference type="InterPro" id="IPR036457">
    <property type="entry name" value="PPM-type-like_dom_sf"/>
</dbReference>
<keyword evidence="5 9" id="KW-0904">Protein phosphatase</keyword>
<evidence type="ECO:0000313" key="11">
    <source>
        <dbReference type="EMBL" id="CAL8096765.1"/>
    </source>
</evidence>
<proteinExistence type="inferred from homology"/>
<evidence type="ECO:0000256" key="9">
    <source>
        <dbReference type="RuleBase" id="RU366020"/>
    </source>
</evidence>
<dbReference type="InterPro" id="IPR001932">
    <property type="entry name" value="PPM-type_phosphatase-like_dom"/>
</dbReference>
<dbReference type="SMART" id="SM00331">
    <property type="entry name" value="PP2C_SIG"/>
    <property type="match status" value="1"/>
</dbReference>
<dbReference type="Pfam" id="PF13672">
    <property type="entry name" value="PP2C_2"/>
    <property type="match status" value="1"/>
</dbReference>
<feature type="domain" description="PPM-type phosphatase" evidence="10">
    <location>
        <begin position="108"/>
        <end position="360"/>
    </location>
</feature>
<keyword evidence="9" id="KW-0479">Metal-binding</keyword>
<dbReference type="PANTHER" id="PTHR12320:SF1">
    <property type="entry name" value="PROTEIN PHOSPHATASE PTC7 HOMOLOG"/>
    <property type="match status" value="1"/>
</dbReference>
<organism evidence="11 12">
    <name type="scientific">Orchesella dallaii</name>
    <dbReference type="NCBI Taxonomy" id="48710"/>
    <lineage>
        <taxon>Eukaryota</taxon>
        <taxon>Metazoa</taxon>
        <taxon>Ecdysozoa</taxon>
        <taxon>Arthropoda</taxon>
        <taxon>Hexapoda</taxon>
        <taxon>Collembola</taxon>
        <taxon>Entomobryomorpha</taxon>
        <taxon>Entomobryoidea</taxon>
        <taxon>Orchesellidae</taxon>
        <taxon>Orchesellinae</taxon>
        <taxon>Orchesella</taxon>
    </lineage>
</organism>
<comment type="catalytic activity">
    <reaction evidence="8 9">
        <text>O-phospho-L-threonyl-[protein] + H2O = L-threonyl-[protein] + phosphate</text>
        <dbReference type="Rhea" id="RHEA:47004"/>
        <dbReference type="Rhea" id="RHEA-COMP:11060"/>
        <dbReference type="Rhea" id="RHEA-COMP:11605"/>
        <dbReference type="ChEBI" id="CHEBI:15377"/>
        <dbReference type="ChEBI" id="CHEBI:30013"/>
        <dbReference type="ChEBI" id="CHEBI:43474"/>
        <dbReference type="ChEBI" id="CHEBI:61977"/>
        <dbReference type="EC" id="3.1.3.16"/>
    </reaction>
</comment>
<comment type="cofactor">
    <cofactor evidence="1 9">
        <name>Mn(2+)</name>
        <dbReference type="ChEBI" id="CHEBI:29035"/>
    </cofactor>
</comment>
<reference evidence="11 12" key="1">
    <citation type="submission" date="2024-08" db="EMBL/GenBank/DDBJ databases">
        <authorList>
            <person name="Cucini C."/>
            <person name="Frati F."/>
        </authorList>
    </citation>
    <scope>NUCLEOTIDE SEQUENCE [LARGE SCALE GENOMIC DNA]</scope>
</reference>
<evidence type="ECO:0000256" key="3">
    <source>
        <dbReference type="ARBA" id="ARBA00006702"/>
    </source>
</evidence>
<dbReference type="SMART" id="SM00332">
    <property type="entry name" value="PP2Cc"/>
    <property type="match status" value="1"/>
</dbReference>
<sequence>MSTLAMSCATWLGRVVTRIFVAGLHNSIGEQIFAAEMARGHRQLSSSSSSETSTNNNNEEQLGELMKKATEKEVARISLASQMCRALHSTWHDFHLGAGFVSVVSGLPKDFASSHFRRGQFGDDAWFMAKNTSADVIGVADGVGGWRNHGVDPGEFSFSLMRACEKLVVNDLFSPCKPERLLANGFSRIREANRVTGSSTACVLVLSRSDAMLYSANLGDSGFVVVRNGIVVHRSKEQTHCFNTPFQLSCLPPGQQGLSDSPESADISQIPVKDGDVILLATDGVFDNLPDYLIVSELSKIQGQKDPLQLQSAANAIALMARTLAFDSKYMSPFARNARLYGYHTVGGKPDDITVLLATVSVER</sequence>
<comment type="similarity">
    <text evidence="3 9">Belongs to the PP2C family.</text>
</comment>
<evidence type="ECO:0000256" key="8">
    <source>
        <dbReference type="ARBA" id="ARBA00048336"/>
    </source>
</evidence>
<comment type="caution">
    <text evidence="11">The sequence shown here is derived from an EMBL/GenBank/DDBJ whole genome shotgun (WGS) entry which is preliminary data.</text>
</comment>
<evidence type="ECO:0000256" key="6">
    <source>
        <dbReference type="ARBA" id="ARBA00023211"/>
    </source>
</evidence>
<keyword evidence="4 9" id="KW-0460">Magnesium</keyword>
<evidence type="ECO:0000256" key="4">
    <source>
        <dbReference type="ARBA" id="ARBA00022842"/>
    </source>
</evidence>
<keyword evidence="6 9" id="KW-0464">Manganese</keyword>
<dbReference type="EMBL" id="CAXLJM020000028">
    <property type="protein sequence ID" value="CAL8096765.1"/>
    <property type="molecule type" value="Genomic_DNA"/>
</dbReference>
<evidence type="ECO:0000256" key="5">
    <source>
        <dbReference type="ARBA" id="ARBA00022912"/>
    </source>
</evidence>
<dbReference type="InterPro" id="IPR039123">
    <property type="entry name" value="PPTC7"/>
</dbReference>
<dbReference type="PROSITE" id="PS51746">
    <property type="entry name" value="PPM_2"/>
    <property type="match status" value="1"/>
</dbReference>
<evidence type="ECO:0000313" key="12">
    <source>
        <dbReference type="Proteomes" id="UP001642540"/>
    </source>
</evidence>
<evidence type="ECO:0000259" key="10">
    <source>
        <dbReference type="PROSITE" id="PS51746"/>
    </source>
</evidence>
<evidence type="ECO:0000256" key="1">
    <source>
        <dbReference type="ARBA" id="ARBA00001936"/>
    </source>
</evidence>
<comment type="cofactor">
    <cofactor evidence="2 9">
        <name>Mg(2+)</name>
        <dbReference type="ChEBI" id="CHEBI:18420"/>
    </cofactor>
</comment>
<protein>
    <recommendedName>
        <fullName evidence="9">Protein phosphatase</fullName>
        <ecNumber evidence="9">3.1.3.16</ecNumber>
    </recommendedName>
</protein>
<dbReference type="SUPFAM" id="SSF81606">
    <property type="entry name" value="PP2C-like"/>
    <property type="match status" value="1"/>
</dbReference>
<keyword evidence="12" id="KW-1185">Reference proteome</keyword>
<name>A0ABP1QB79_9HEXA</name>
<dbReference type="PANTHER" id="PTHR12320">
    <property type="entry name" value="PROTEIN PHOSPHATASE 2C"/>
    <property type="match status" value="1"/>
</dbReference>
<evidence type="ECO:0000256" key="2">
    <source>
        <dbReference type="ARBA" id="ARBA00001946"/>
    </source>
</evidence>
<accession>A0ABP1QB79</accession>
<comment type="catalytic activity">
    <reaction evidence="7 9">
        <text>O-phospho-L-seryl-[protein] + H2O = L-seryl-[protein] + phosphate</text>
        <dbReference type="Rhea" id="RHEA:20629"/>
        <dbReference type="Rhea" id="RHEA-COMP:9863"/>
        <dbReference type="Rhea" id="RHEA-COMP:11604"/>
        <dbReference type="ChEBI" id="CHEBI:15377"/>
        <dbReference type="ChEBI" id="CHEBI:29999"/>
        <dbReference type="ChEBI" id="CHEBI:43474"/>
        <dbReference type="ChEBI" id="CHEBI:83421"/>
        <dbReference type="EC" id="3.1.3.16"/>
    </reaction>
</comment>
<gene>
    <name evidence="11" type="ORF">ODALV1_LOCUS9442</name>
</gene>
<dbReference type="EC" id="3.1.3.16" evidence="9"/>